<dbReference type="Proteomes" id="UP001054252">
    <property type="component" value="Unassembled WGS sequence"/>
</dbReference>
<feature type="region of interest" description="Disordered" evidence="1">
    <location>
        <begin position="20"/>
        <end position="43"/>
    </location>
</feature>
<keyword evidence="3" id="KW-1185">Reference proteome</keyword>
<organism evidence="2 3">
    <name type="scientific">Rubroshorea leprosula</name>
    <dbReference type="NCBI Taxonomy" id="152421"/>
    <lineage>
        <taxon>Eukaryota</taxon>
        <taxon>Viridiplantae</taxon>
        <taxon>Streptophyta</taxon>
        <taxon>Embryophyta</taxon>
        <taxon>Tracheophyta</taxon>
        <taxon>Spermatophyta</taxon>
        <taxon>Magnoliopsida</taxon>
        <taxon>eudicotyledons</taxon>
        <taxon>Gunneridae</taxon>
        <taxon>Pentapetalae</taxon>
        <taxon>rosids</taxon>
        <taxon>malvids</taxon>
        <taxon>Malvales</taxon>
        <taxon>Dipterocarpaceae</taxon>
        <taxon>Rubroshorea</taxon>
    </lineage>
</organism>
<dbReference type="AlphaFoldDB" id="A0AAV5KQ03"/>
<proteinExistence type="predicted"/>
<comment type="caution">
    <text evidence="2">The sequence shown here is derived from an EMBL/GenBank/DDBJ whole genome shotgun (WGS) entry which is preliminary data.</text>
</comment>
<sequence length="43" mass="4820">MEFPQQRICNFSPSLRAFSDPASGFTLERESKNRGNSEAEEVG</sequence>
<reference evidence="2 3" key="1">
    <citation type="journal article" date="2021" name="Commun. Biol.">
        <title>The genome of Shorea leprosula (Dipterocarpaceae) highlights the ecological relevance of drought in aseasonal tropical rainforests.</title>
        <authorList>
            <person name="Ng K.K.S."/>
            <person name="Kobayashi M.J."/>
            <person name="Fawcett J.A."/>
            <person name="Hatakeyama M."/>
            <person name="Paape T."/>
            <person name="Ng C.H."/>
            <person name="Ang C.C."/>
            <person name="Tnah L.H."/>
            <person name="Lee C.T."/>
            <person name="Nishiyama T."/>
            <person name="Sese J."/>
            <person name="O'Brien M.J."/>
            <person name="Copetti D."/>
            <person name="Mohd Noor M.I."/>
            <person name="Ong R.C."/>
            <person name="Putra M."/>
            <person name="Sireger I.Z."/>
            <person name="Indrioko S."/>
            <person name="Kosugi Y."/>
            <person name="Izuno A."/>
            <person name="Isagi Y."/>
            <person name="Lee S.L."/>
            <person name="Shimizu K.K."/>
        </authorList>
    </citation>
    <scope>NUCLEOTIDE SEQUENCE [LARGE SCALE GENOMIC DNA]</scope>
    <source>
        <strain evidence="2">214</strain>
    </source>
</reference>
<evidence type="ECO:0000256" key="1">
    <source>
        <dbReference type="SAM" id="MobiDB-lite"/>
    </source>
</evidence>
<protein>
    <submittedName>
        <fullName evidence="2">Uncharacterized protein</fullName>
    </submittedName>
</protein>
<name>A0AAV5KQ03_9ROSI</name>
<evidence type="ECO:0000313" key="2">
    <source>
        <dbReference type="EMBL" id="GKV26710.1"/>
    </source>
</evidence>
<dbReference type="EMBL" id="BPVZ01000073">
    <property type="protein sequence ID" value="GKV26710.1"/>
    <property type="molecule type" value="Genomic_DNA"/>
</dbReference>
<accession>A0AAV5KQ03</accession>
<evidence type="ECO:0000313" key="3">
    <source>
        <dbReference type="Proteomes" id="UP001054252"/>
    </source>
</evidence>
<gene>
    <name evidence="2" type="ORF">SLEP1_g35960</name>
</gene>
<feature type="compositionally biased region" description="Basic and acidic residues" evidence="1">
    <location>
        <begin position="27"/>
        <end position="37"/>
    </location>
</feature>